<dbReference type="GO" id="GO:1904680">
    <property type="term" value="F:peptide transmembrane transporter activity"/>
    <property type="evidence" value="ECO:0007669"/>
    <property type="project" value="TreeGrafter"/>
</dbReference>
<dbReference type="PANTHER" id="PTHR30290:SF65">
    <property type="entry name" value="MONOACYL PHOSPHATIDYLINOSITOL TETRAMANNOSIDE-BINDING PROTEIN LPQW-RELATED"/>
    <property type="match status" value="1"/>
</dbReference>
<proteinExistence type="predicted"/>
<name>A0A239N135_9NOCA</name>
<protein>
    <submittedName>
        <fullName evidence="1">Peptide/nickel transport system substrate-binding protein</fullName>
    </submittedName>
</protein>
<keyword evidence="2" id="KW-1185">Reference proteome</keyword>
<dbReference type="GO" id="GO:0015833">
    <property type="term" value="P:peptide transport"/>
    <property type="evidence" value="ECO:0007669"/>
    <property type="project" value="TreeGrafter"/>
</dbReference>
<dbReference type="Proteomes" id="UP000198327">
    <property type="component" value="Unassembled WGS sequence"/>
</dbReference>
<dbReference type="EMBL" id="FZOW01000025">
    <property type="protein sequence ID" value="SNT48152.1"/>
    <property type="molecule type" value="Genomic_DNA"/>
</dbReference>
<dbReference type="PANTHER" id="PTHR30290">
    <property type="entry name" value="PERIPLASMIC BINDING COMPONENT OF ABC TRANSPORTER"/>
    <property type="match status" value="1"/>
</dbReference>
<dbReference type="Gene3D" id="3.10.105.10">
    <property type="entry name" value="Dipeptide-binding Protein, Domain 3"/>
    <property type="match status" value="1"/>
</dbReference>
<gene>
    <name evidence="1" type="ORF">SAMN05421642_12554</name>
</gene>
<reference evidence="2" key="1">
    <citation type="submission" date="2017-06" db="EMBL/GenBank/DDBJ databases">
        <authorList>
            <person name="Varghese N."/>
            <person name="Submissions S."/>
        </authorList>
    </citation>
    <scope>NUCLEOTIDE SEQUENCE [LARGE SCALE GENOMIC DNA]</scope>
    <source>
        <strain evidence="2">JCM 23211</strain>
    </source>
</reference>
<evidence type="ECO:0000313" key="1">
    <source>
        <dbReference type="EMBL" id="SNT48152.1"/>
    </source>
</evidence>
<dbReference type="InterPro" id="IPR039424">
    <property type="entry name" value="SBP_5"/>
</dbReference>
<sequence length="157" mass="16921">MDLRERPEQPDVAAAIQDQLTAVGVHTDVRLADYGSLEPSILDGDLDLLILSRSYLSDFADAAGYLSTDYSCDGSFNLNNFCNGHFDALLAELANTPDVGVRQAVLSSAARILAEQRAGIPLFHTGSITVARDSVQNFESDAPEQKLLTLRLSGSYS</sequence>
<evidence type="ECO:0000313" key="2">
    <source>
        <dbReference type="Proteomes" id="UP000198327"/>
    </source>
</evidence>
<organism evidence="1 2">
    <name type="scientific">Rhodococcoides kyotonense</name>
    <dbReference type="NCBI Taxonomy" id="398843"/>
    <lineage>
        <taxon>Bacteria</taxon>
        <taxon>Bacillati</taxon>
        <taxon>Actinomycetota</taxon>
        <taxon>Actinomycetes</taxon>
        <taxon>Mycobacteriales</taxon>
        <taxon>Nocardiaceae</taxon>
        <taxon>Rhodococcoides</taxon>
    </lineage>
</organism>
<dbReference type="SUPFAM" id="SSF53850">
    <property type="entry name" value="Periplasmic binding protein-like II"/>
    <property type="match status" value="1"/>
</dbReference>
<accession>A0A239N135</accession>
<dbReference type="AlphaFoldDB" id="A0A239N135"/>